<dbReference type="Proteomes" id="UP001501004">
    <property type="component" value="Unassembled WGS sequence"/>
</dbReference>
<gene>
    <name evidence="1" type="ORF">GCM10022239_18690</name>
</gene>
<dbReference type="RefSeq" id="WP_425561960.1">
    <property type="nucleotide sequence ID" value="NZ_BAABAE010000003.1"/>
</dbReference>
<evidence type="ECO:0000313" key="1">
    <source>
        <dbReference type="EMBL" id="GAA3743491.1"/>
    </source>
</evidence>
<keyword evidence="2" id="KW-1185">Reference proteome</keyword>
<evidence type="ECO:0000313" key="2">
    <source>
        <dbReference type="Proteomes" id="UP001501004"/>
    </source>
</evidence>
<dbReference type="EMBL" id="BAABAE010000003">
    <property type="protein sequence ID" value="GAA3743491.1"/>
    <property type="molecule type" value="Genomic_DNA"/>
</dbReference>
<dbReference type="InterPro" id="IPR021408">
    <property type="entry name" value="DUF3046"/>
</dbReference>
<sequence>MRLGEAAAVRLSEFRRAVAAEFGESFGGALVRDLVLTELGDLTSEQALEAGVPAREVWLALCRASDVPPSRWHGVGLRAPQ</sequence>
<comment type="caution">
    <text evidence="1">The sequence shown here is derived from an EMBL/GenBank/DDBJ whole genome shotgun (WGS) entry which is preliminary data.</text>
</comment>
<organism evidence="1 2">
    <name type="scientific">Leifsonella bigeumensis</name>
    <dbReference type="NCBI Taxonomy" id="433643"/>
    <lineage>
        <taxon>Bacteria</taxon>
        <taxon>Bacillati</taxon>
        <taxon>Actinomycetota</taxon>
        <taxon>Actinomycetes</taxon>
        <taxon>Micrococcales</taxon>
        <taxon>Microbacteriaceae</taxon>
        <taxon>Leifsonella</taxon>
    </lineage>
</organism>
<accession>A0ABP7FNQ9</accession>
<reference evidence="2" key="1">
    <citation type="journal article" date="2019" name="Int. J. Syst. Evol. Microbiol.">
        <title>The Global Catalogue of Microorganisms (GCM) 10K type strain sequencing project: providing services to taxonomists for standard genome sequencing and annotation.</title>
        <authorList>
            <consortium name="The Broad Institute Genomics Platform"/>
            <consortium name="The Broad Institute Genome Sequencing Center for Infectious Disease"/>
            <person name="Wu L."/>
            <person name="Ma J."/>
        </authorList>
    </citation>
    <scope>NUCLEOTIDE SEQUENCE [LARGE SCALE GENOMIC DNA]</scope>
    <source>
        <strain evidence="2">JCM 16949</strain>
    </source>
</reference>
<name>A0ABP7FNQ9_9MICO</name>
<dbReference type="Pfam" id="PF11248">
    <property type="entry name" value="DUF3046"/>
    <property type="match status" value="1"/>
</dbReference>
<protein>
    <submittedName>
        <fullName evidence="1">DUF3046 domain-containing protein</fullName>
    </submittedName>
</protein>
<proteinExistence type="predicted"/>